<protein>
    <submittedName>
        <fullName evidence="3">Glycosyltransferase</fullName>
    </submittedName>
</protein>
<keyword evidence="3" id="KW-0808">Transferase</keyword>
<dbReference type="InterPro" id="IPR050194">
    <property type="entry name" value="Glycosyltransferase_grp1"/>
</dbReference>
<feature type="domain" description="Glycosyltransferase subfamily 4-like N-terminal" evidence="2">
    <location>
        <begin position="16"/>
        <end position="187"/>
    </location>
</feature>
<reference evidence="3 4" key="1">
    <citation type="submission" date="2019-12" db="EMBL/GenBank/DDBJ databases">
        <title>Whole-genome analyses of novel actinobacteria.</title>
        <authorList>
            <person name="Sahin N."/>
            <person name="Saygin H."/>
        </authorList>
    </citation>
    <scope>NUCLEOTIDE SEQUENCE [LARGE SCALE GENOMIC DNA]</scope>
    <source>
        <strain evidence="3 4">KC615</strain>
    </source>
</reference>
<keyword evidence="4" id="KW-1185">Reference proteome</keyword>
<evidence type="ECO:0000313" key="4">
    <source>
        <dbReference type="Proteomes" id="UP000430692"/>
    </source>
</evidence>
<dbReference type="EMBL" id="WUUL01000012">
    <property type="protein sequence ID" value="MXQ55151.1"/>
    <property type="molecule type" value="Genomic_DNA"/>
</dbReference>
<evidence type="ECO:0000259" key="1">
    <source>
        <dbReference type="Pfam" id="PF00534"/>
    </source>
</evidence>
<evidence type="ECO:0000313" key="3">
    <source>
        <dbReference type="EMBL" id="MXQ55151.1"/>
    </source>
</evidence>
<accession>A0A6I4VWY6</accession>
<dbReference type="InterPro" id="IPR028098">
    <property type="entry name" value="Glyco_trans_4-like_N"/>
</dbReference>
<feature type="domain" description="Glycosyl transferase family 1" evidence="1">
    <location>
        <begin position="197"/>
        <end position="353"/>
    </location>
</feature>
<dbReference type="GO" id="GO:0016757">
    <property type="term" value="F:glycosyltransferase activity"/>
    <property type="evidence" value="ECO:0007669"/>
    <property type="project" value="InterPro"/>
</dbReference>
<dbReference type="CDD" id="cd03801">
    <property type="entry name" value="GT4_PimA-like"/>
    <property type="match status" value="1"/>
</dbReference>
<dbReference type="Proteomes" id="UP000430692">
    <property type="component" value="Unassembled WGS sequence"/>
</dbReference>
<gene>
    <name evidence="3" type="ORF">GSM42_15800</name>
</gene>
<evidence type="ECO:0000259" key="2">
    <source>
        <dbReference type="Pfam" id="PF13439"/>
    </source>
</evidence>
<dbReference type="Pfam" id="PF13439">
    <property type="entry name" value="Glyco_transf_4"/>
    <property type="match status" value="1"/>
</dbReference>
<dbReference type="InterPro" id="IPR001296">
    <property type="entry name" value="Glyco_trans_1"/>
</dbReference>
<dbReference type="SUPFAM" id="SSF53756">
    <property type="entry name" value="UDP-Glycosyltransferase/glycogen phosphorylase"/>
    <property type="match status" value="1"/>
</dbReference>
<sequence length="380" mass="43023">MNVAMIGWEYPPQFSGGLGIHCQAITHGLTNLGISINFYLPCFHINTFEIPDGMKLYQVMLEHSVNNNSYLGSTMWDMVIKFQQQLESIFQPDGIDLIHAHDWMGILAVTPIVQKYKIPLIWTVHSTEYDRAAGMPIHPAIYAVEREALEMVKHTIVVSNKTKQILLDKYDADSKHITTIYNGIDFEKYKKIADRDYEKTDGYILFLGRITGQKAPDIFLEAAKLVIAEQKNVHFMMVGEGDLLHKLKMLAQRWKIDKNVTFTGGIFGEQLLSCYQNALLYVLPSRSEPFGITVLEAMAAGIPSIISSTTGVGEIVNNVYIVEPEQPTKLAHAMLTLLNDSAQRKYLGQQGYQEAQKWSWTRVAKRTSLLYQTTKNDLSK</sequence>
<dbReference type="Gene3D" id="3.40.50.2000">
    <property type="entry name" value="Glycogen Phosphorylase B"/>
    <property type="match status" value="2"/>
</dbReference>
<dbReference type="PANTHER" id="PTHR45947">
    <property type="entry name" value="SULFOQUINOVOSYL TRANSFERASE SQD2"/>
    <property type="match status" value="1"/>
</dbReference>
<organism evidence="3 4">
    <name type="scientific">Shimazuella alba</name>
    <dbReference type="NCBI Taxonomy" id="2690964"/>
    <lineage>
        <taxon>Bacteria</taxon>
        <taxon>Bacillati</taxon>
        <taxon>Bacillota</taxon>
        <taxon>Bacilli</taxon>
        <taxon>Bacillales</taxon>
        <taxon>Thermoactinomycetaceae</taxon>
        <taxon>Shimazuella</taxon>
    </lineage>
</organism>
<dbReference type="Pfam" id="PF00534">
    <property type="entry name" value="Glycos_transf_1"/>
    <property type="match status" value="1"/>
</dbReference>
<dbReference type="AlphaFoldDB" id="A0A6I4VWY6"/>
<dbReference type="RefSeq" id="WP_160802505.1">
    <property type="nucleotide sequence ID" value="NZ_WUUL01000012.1"/>
</dbReference>
<comment type="caution">
    <text evidence="3">The sequence shown here is derived from an EMBL/GenBank/DDBJ whole genome shotgun (WGS) entry which is preliminary data.</text>
</comment>
<proteinExistence type="predicted"/>
<name>A0A6I4VWY6_9BACL</name>
<dbReference type="PANTHER" id="PTHR45947:SF3">
    <property type="entry name" value="SULFOQUINOVOSYL TRANSFERASE SQD2"/>
    <property type="match status" value="1"/>
</dbReference>